<dbReference type="Proteomes" id="UP001637994">
    <property type="component" value="Unassembled WGS sequence"/>
</dbReference>
<organism evidence="2 3">
    <name type="scientific">Anaerococcus kampingae</name>
    <dbReference type="NCBI Taxonomy" id="3115614"/>
    <lineage>
        <taxon>Bacteria</taxon>
        <taxon>Bacillati</taxon>
        <taxon>Bacillota</taxon>
        <taxon>Tissierellia</taxon>
        <taxon>Tissierellales</taxon>
        <taxon>Peptoniphilaceae</taxon>
        <taxon>Anaerococcus</taxon>
    </lineage>
</organism>
<gene>
    <name evidence="2" type="ORF">ACCQ42_09405</name>
</gene>
<dbReference type="RefSeq" id="WP_106461453.1">
    <property type="nucleotide sequence ID" value="NZ_JBGMEF010000043.1"/>
</dbReference>
<dbReference type="EMBL" id="JBGMEF010000043">
    <property type="protein sequence ID" value="MFO3667986.1"/>
    <property type="molecule type" value="Genomic_DNA"/>
</dbReference>
<evidence type="ECO:0000313" key="2">
    <source>
        <dbReference type="EMBL" id="MFO3667986.1"/>
    </source>
</evidence>
<evidence type="ECO:0000259" key="1">
    <source>
        <dbReference type="Pfam" id="PF14353"/>
    </source>
</evidence>
<evidence type="ECO:0000313" key="3">
    <source>
        <dbReference type="Proteomes" id="UP001637994"/>
    </source>
</evidence>
<comment type="caution">
    <text evidence="2">The sequence shown here is derived from an EMBL/GenBank/DDBJ whole genome shotgun (WGS) entry which is preliminary data.</text>
</comment>
<protein>
    <submittedName>
        <fullName evidence="2">CpXC domain-containing protein</fullName>
    </submittedName>
</protein>
<dbReference type="InterPro" id="IPR025682">
    <property type="entry name" value="CpXC_dom"/>
</dbReference>
<proteinExistence type="predicted"/>
<reference evidence="2 3" key="1">
    <citation type="journal article" date="2025" name="Anaerobe">
        <title>Description of Anaerococcus kampingiae sp. nov., Anaerococcus groningensis sp. nov., Anaerococcus martiniensis sp. nov., and Anaerococcus cruorum sp. nov., isolated from human clinical specimens.</title>
        <authorList>
            <person name="Boiten K.E."/>
            <person name="Meijer J."/>
            <person name="van Wezel E.M."/>
            <person name="Veloo A.C.M."/>
        </authorList>
    </citation>
    <scope>NUCLEOTIDE SEQUENCE [LARGE SCALE GENOMIC DNA]</scope>
    <source>
        <strain evidence="2 3">ENR0874</strain>
    </source>
</reference>
<accession>A0ABW9MI37</accession>
<name>A0ABW9MI37_9FIRM</name>
<sequence>MQRREKRFEIACPKCGVNFEKDLPTAIFADKPERNEILEGKFGEMTCPECGRAFILNYRFAYTDESKSFMIINDPDFIDKKARLAFSTSLGLIGLDRKNELYKHRLRITYDYPSLKEKILIFEKGLDDRVIELMKYFLVHSDDFAYKVEQIKSFYYGADNKFYLETALNVGASLDFSQTLYDTIVNNYGEIIKKDLNHLIDRSWAEEFLRAK</sequence>
<keyword evidence="3" id="KW-1185">Reference proteome</keyword>
<dbReference type="Pfam" id="PF14353">
    <property type="entry name" value="CpXC"/>
    <property type="match status" value="1"/>
</dbReference>
<feature type="domain" description="CpXC" evidence="1">
    <location>
        <begin position="10"/>
        <end position="135"/>
    </location>
</feature>